<feature type="region of interest" description="Disordered" evidence="1">
    <location>
        <begin position="38"/>
        <end position="77"/>
    </location>
</feature>
<gene>
    <name evidence="2" type="ORF">B0T17DRAFT_223332</name>
</gene>
<proteinExistence type="predicted"/>
<evidence type="ECO:0000313" key="3">
    <source>
        <dbReference type="Proteomes" id="UP001174934"/>
    </source>
</evidence>
<sequence>MCDLNSRSLLSFSYNFLPNLHTTSELSFLMSMHMTGTLPAKKKRKDGKTERFHLNLTPTSTSHPYEISSNHTSNQTN</sequence>
<keyword evidence="3" id="KW-1185">Reference proteome</keyword>
<dbReference type="Proteomes" id="UP001174934">
    <property type="component" value="Unassembled WGS sequence"/>
</dbReference>
<organism evidence="2 3">
    <name type="scientific">Bombardia bombarda</name>
    <dbReference type="NCBI Taxonomy" id="252184"/>
    <lineage>
        <taxon>Eukaryota</taxon>
        <taxon>Fungi</taxon>
        <taxon>Dikarya</taxon>
        <taxon>Ascomycota</taxon>
        <taxon>Pezizomycotina</taxon>
        <taxon>Sordariomycetes</taxon>
        <taxon>Sordariomycetidae</taxon>
        <taxon>Sordariales</taxon>
        <taxon>Lasiosphaeriaceae</taxon>
        <taxon>Bombardia</taxon>
    </lineage>
</organism>
<evidence type="ECO:0000313" key="2">
    <source>
        <dbReference type="EMBL" id="KAK0630546.1"/>
    </source>
</evidence>
<evidence type="ECO:0000256" key="1">
    <source>
        <dbReference type="SAM" id="MobiDB-lite"/>
    </source>
</evidence>
<name>A0AA40C9L6_9PEZI</name>
<feature type="compositionally biased region" description="Polar residues" evidence="1">
    <location>
        <begin position="56"/>
        <end position="77"/>
    </location>
</feature>
<comment type="caution">
    <text evidence="2">The sequence shown here is derived from an EMBL/GenBank/DDBJ whole genome shotgun (WGS) entry which is preliminary data.</text>
</comment>
<reference evidence="2" key="1">
    <citation type="submission" date="2023-06" db="EMBL/GenBank/DDBJ databases">
        <title>Genome-scale phylogeny and comparative genomics of the fungal order Sordariales.</title>
        <authorList>
            <consortium name="Lawrence Berkeley National Laboratory"/>
            <person name="Hensen N."/>
            <person name="Bonometti L."/>
            <person name="Westerberg I."/>
            <person name="Brannstrom I.O."/>
            <person name="Guillou S."/>
            <person name="Cros-Aarteil S."/>
            <person name="Calhoun S."/>
            <person name="Haridas S."/>
            <person name="Kuo A."/>
            <person name="Mondo S."/>
            <person name="Pangilinan J."/>
            <person name="Riley R."/>
            <person name="LaButti K."/>
            <person name="Andreopoulos B."/>
            <person name="Lipzen A."/>
            <person name="Chen C."/>
            <person name="Yanf M."/>
            <person name="Daum C."/>
            <person name="Ng V."/>
            <person name="Clum A."/>
            <person name="Steindorff A."/>
            <person name="Ohm R."/>
            <person name="Martin F."/>
            <person name="Silar P."/>
            <person name="Natvig D."/>
            <person name="Lalanne C."/>
            <person name="Gautier V."/>
            <person name="Ament-velasquez S.L."/>
            <person name="Kruys A."/>
            <person name="Hutchinson M.I."/>
            <person name="Powell A.J."/>
            <person name="Barry K."/>
            <person name="Miller A.N."/>
            <person name="Grigoriev I.V."/>
            <person name="Debuchy R."/>
            <person name="Gladieux P."/>
            <person name="Thoren M.H."/>
            <person name="Johannesson H."/>
        </authorList>
    </citation>
    <scope>NUCLEOTIDE SEQUENCE</scope>
    <source>
        <strain evidence="2">SMH3391-2</strain>
    </source>
</reference>
<protein>
    <submittedName>
        <fullName evidence="2">Uncharacterized protein</fullName>
    </submittedName>
</protein>
<dbReference type="AlphaFoldDB" id="A0AA40C9L6"/>
<dbReference type="EMBL" id="JAULSR010000002">
    <property type="protein sequence ID" value="KAK0630546.1"/>
    <property type="molecule type" value="Genomic_DNA"/>
</dbReference>
<accession>A0AA40C9L6</accession>